<dbReference type="Proteomes" id="UP000324800">
    <property type="component" value="Unassembled WGS sequence"/>
</dbReference>
<dbReference type="AlphaFoldDB" id="A0A5J4V0K0"/>
<evidence type="ECO:0000313" key="1">
    <source>
        <dbReference type="EMBL" id="KAA6376249.1"/>
    </source>
</evidence>
<reference evidence="1 2" key="1">
    <citation type="submission" date="2019-03" db="EMBL/GenBank/DDBJ databases">
        <title>Single cell metagenomics reveals metabolic interactions within the superorganism composed of flagellate Streblomastix strix and complex community of Bacteroidetes bacteria on its surface.</title>
        <authorList>
            <person name="Treitli S.C."/>
            <person name="Kolisko M."/>
            <person name="Husnik F."/>
            <person name="Keeling P."/>
            <person name="Hampl V."/>
        </authorList>
    </citation>
    <scope>NUCLEOTIDE SEQUENCE [LARGE SCALE GENOMIC DNA]</scope>
    <source>
        <strain evidence="1">ST1C</strain>
    </source>
</reference>
<protein>
    <submittedName>
        <fullName evidence="1">Uncharacterized protein</fullName>
    </submittedName>
</protein>
<accession>A0A5J4V0K0</accession>
<evidence type="ECO:0000313" key="2">
    <source>
        <dbReference type="Proteomes" id="UP000324800"/>
    </source>
</evidence>
<feature type="non-terminal residue" evidence="1">
    <location>
        <position position="1"/>
    </location>
</feature>
<gene>
    <name evidence="1" type="ORF">EZS28_028223</name>
</gene>
<sequence length="157" mass="17708">SEREKKERERERMKQALLRQKEIREGKAAAAWKQDGAKGKKSIKVYEDTETPKLLRQLEKGQYMSPGQASRSYNSKDGITINDEFLAEPNTFDIEEELVSSSRVRVLSSHARASRVEGDFGRAVLVRGLLGLVNILKDVYCQIRSIAPFCSSAVLYG</sequence>
<comment type="caution">
    <text evidence="1">The sequence shown here is derived from an EMBL/GenBank/DDBJ whole genome shotgun (WGS) entry which is preliminary data.</text>
</comment>
<dbReference type="EMBL" id="SNRW01010662">
    <property type="protein sequence ID" value="KAA6376249.1"/>
    <property type="molecule type" value="Genomic_DNA"/>
</dbReference>
<name>A0A5J4V0K0_9EUKA</name>
<organism evidence="1 2">
    <name type="scientific">Streblomastix strix</name>
    <dbReference type="NCBI Taxonomy" id="222440"/>
    <lineage>
        <taxon>Eukaryota</taxon>
        <taxon>Metamonada</taxon>
        <taxon>Preaxostyla</taxon>
        <taxon>Oxymonadida</taxon>
        <taxon>Streblomastigidae</taxon>
        <taxon>Streblomastix</taxon>
    </lineage>
</organism>
<proteinExistence type="predicted"/>